<dbReference type="Proteomes" id="UP001596044">
    <property type="component" value="Unassembled WGS sequence"/>
</dbReference>
<dbReference type="SUPFAM" id="SSF53300">
    <property type="entry name" value="vWA-like"/>
    <property type="match status" value="1"/>
</dbReference>
<dbReference type="PANTHER" id="PTHR41248">
    <property type="entry name" value="NORD PROTEIN"/>
    <property type="match status" value="1"/>
</dbReference>
<dbReference type="RefSeq" id="WP_377524795.1">
    <property type="nucleotide sequence ID" value="NZ_JBHSMJ010000017.1"/>
</dbReference>
<keyword evidence="3" id="KW-1185">Reference proteome</keyword>
<feature type="compositionally biased region" description="Basic and acidic residues" evidence="1">
    <location>
        <begin position="335"/>
        <end position="364"/>
    </location>
</feature>
<comment type="caution">
    <text evidence="2">The sequence shown here is derived from an EMBL/GenBank/DDBJ whole genome shotgun (WGS) entry which is preliminary data.</text>
</comment>
<evidence type="ECO:0000313" key="2">
    <source>
        <dbReference type="EMBL" id="MFC5449140.1"/>
    </source>
</evidence>
<organism evidence="2 3">
    <name type="scientific">Paenibacillus aestuarii</name>
    <dbReference type="NCBI Taxonomy" id="516965"/>
    <lineage>
        <taxon>Bacteria</taxon>
        <taxon>Bacillati</taxon>
        <taxon>Bacillota</taxon>
        <taxon>Bacilli</taxon>
        <taxon>Bacillales</taxon>
        <taxon>Paenibacillaceae</taxon>
        <taxon>Paenibacillus</taxon>
    </lineage>
</organism>
<name>A0ABW0K6V4_9BACL</name>
<reference evidence="3" key="1">
    <citation type="journal article" date="2019" name="Int. J. Syst. Evol. Microbiol.">
        <title>The Global Catalogue of Microorganisms (GCM) 10K type strain sequencing project: providing services to taxonomists for standard genome sequencing and annotation.</title>
        <authorList>
            <consortium name="The Broad Institute Genomics Platform"/>
            <consortium name="The Broad Institute Genome Sequencing Center for Infectious Disease"/>
            <person name="Wu L."/>
            <person name="Ma J."/>
        </authorList>
    </citation>
    <scope>NUCLEOTIDE SEQUENCE [LARGE SCALE GENOMIC DNA]</scope>
    <source>
        <strain evidence="3">KACC 11904</strain>
    </source>
</reference>
<dbReference type="InterPro" id="IPR036465">
    <property type="entry name" value="vWFA_dom_sf"/>
</dbReference>
<evidence type="ECO:0000256" key="1">
    <source>
        <dbReference type="SAM" id="MobiDB-lite"/>
    </source>
</evidence>
<evidence type="ECO:0000313" key="3">
    <source>
        <dbReference type="Proteomes" id="UP001596044"/>
    </source>
</evidence>
<dbReference type="InterPro" id="IPR051928">
    <property type="entry name" value="NorD/CobT"/>
</dbReference>
<gene>
    <name evidence="2" type="ORF">ACFPOG_12780</name>
</gene>
<feature type="region of interest" description="Disordered" evidence="1">
    <location>
        <begin position="279"/>
        <end position="365"/>
    </location>
</feature>
<dbReference type="EMBL" id="JBHSMJ010000017">
    <property type="protein sequence ID" value="MFC5449140.1"/>
    <property type="molecule type" value="Genomic_DNA"/>
</dbReference>
<accession>A0ABW0K6V4</accession>
<feature type="compositionally biased region" description="Basic and acidic residues" evidence="1">
    <location>
        <begin position="283"/>
        <end position="292"/>
    </location>
</feature>
<protein>
    <recommendedName>
        <fullName evidence="4">VWA domain-containing protein</fullName>
    </recommendedName>
</protein>
<dbReference type="Gene3D" id="3.40.50.410">
    <property type="entry name" value="von Willebrand factor, type A domain"/>
    <property type="match status" value="1"/>
</dbReference>
<sequence length="665" mass="76208">MALAANVLKDKFQMIKDREGERLARFLRILFGNERFGFKWSTAKTSYTDGKDVYILYELQRSDCRPFSANELRALRKCHSIHERGHIEYDCIEDYFNWQKEFMSKDQSDWLSNEKYPLPWLQFFGNVMMDGRMENLTAIDHPTTKEYFDLGNYEWRFGIRGSHAGEDRISDFRECFMSRALAMTDIEEWHEEAVALVDTIQPTIEKARFDETTKDVLTSTTTMMKQVWPTLMDWMDLENQSPDEFDYSDEHANSKWGNAGEVGENVKRVMRILVKTSGSYSSEENKGDEVRTSDNAAGSSSSSSGDEDKQEDEGTGSSSAGSDNSEDNDPASSEGDGKDDEKTEKPDFSNILRLEEKNLAKDEQAAEDELGAYAERTQEVTIYEHREDRKAYSSTLTIKPFDNSSLDRYNRTLRELKRYISPTARALSALLEPVLDENRRNQRSGKLKVNRAWRTEALHDANIFDRRKKGTPGKNARMLILNDISGSTSSGFPGTTHRIIDEMRKAQTLLIESCEEAKIPVAAYGFTEDYNDGTLIHPFKPYGRFTNVEKGFIGGFNPKDGNRDTVALQWAVDELAKYTEDIRLLIMLSDGEPCFGPDEDYDTMRSIVQQAEKRGIDVLCLYCGPQYKNTIERVQFMYPGKALIVSKFLARELSTAVKRIIRKRR</sequence>
<proteinExistence type="predicted"/>
<evidence type="ECO:0008006" key="4">
    <source>
        <dbReference type="Google" id="ProtNLM"/>
    </source>
</evidence>
<dbReference type="PANTHER" id="PTHR41248:SF1">
    <property type="entry name" value="NORD PROTEIN"/>
    <property type="match status" value="1"/>
</dbReference>